<gene>
    <name evidence="1" type="ORF">METZ01_LOCUS180829</name>
</gene>
<reference evidence="1" key="1">
    <citation type="submission" date="2018-05" db="EMBL/GenBank/DDBJ databases">
        <authorList>
            <person name="Lanie J.A."/>
            <person name="Ng W.-L."/>
            <person name="Kazmierczak K.M."/>
            <person name="Andrzejewski T.M."/>
            <person name="Davidsen T.M."/>
            <person name="Wayne K.J."/>
            <person name="Tettelin H."/>
            <person name="Glass J.I."/>
            <person name="Rusch D."/>
            <person name="Podicherti R."/>
            <person name="Tsui H.-C.T."/>
            <person name="Winkler M.E."/>
        </authorList>
    </citation>
    <scope>NUCLEOTIDE SEQUENCE</scope>
</reference>
<dbReference type="InterPro" id="IPR050490">
    <property type="entry name" value="Bact_solute-bd_prot1"/>
</dbReference>
<dbReference type="Pfam" id="PF13416">
    <property type="entry name" value="SBP_bac_8"/>
    <property type="match status" value="1"/>
</dbReference>
<protein>
    <recommendedName>
        <fullName evidence="2">Extracellular solute-binding protein</fullName>
    </recommendedName>
</protein>
<dbReference type="AlphaFoldDB" id="A0A382CPG1"/>
<dbReference type="InterPro" id="IPR006059">
    <property type="entry name" value="SBP"/>
</dbReference>
<evidence type="ECO:0008006" key="2">
    <source>
        <dbReference type="Google" id="ProtNLM"/>
    </source>
</evidence>
<dbReference type="PANTHER" id="PTHR43649:SF12">
    <property type="entry name" value="DIACETYLCHITOBIOSE BINDING PROTEIN DASA"/>
    <property type="match status" value="1"/>
</dbReference>
<dbReference type="EMBL" id="UINC01035490">
    <property type="protein sequence ID" value="SVB27975.1"/>
    <property type="molecule type" value="Genomic_DNA"/>
</dbReference>
<evidence type="ECO:0000313" key="1">
    <source>
        <dbReference type="EMBL" id="SVB27975.1"/>
    </source>
</evidence>
<proteinExistence type="predicted"/>
<dbReference type="PANTHER" id="PTHR43649">
    <property type="entry name" value="ARABINOSE-BINDING PROTEIN-RELATED"/>
    <property type="match status" value="1"/>
</dbReference>
<dbReference type="SUPFAM" id="SSF53850">
    <property type="entry name" value="Periplasmic binding protein-like II"/>
    <property type="match status" value="1"/>
</dbReference>
<organism evidence="1">
    <name type="scientific">marine metagenome</name>
    <dbReference type="NCBI Taxonomy" id="408172"/>
    <lineage>
        <taxon>unclassified sequences</taxon>
        <taxon>metagenomes</taxon>
        <taxon>ecological metagenomes</taxon>
    </lineage>
</organism>
<accession>A0A382CPG1</accession>
<dbReference type="Gene3D" id="3.40.190.10">
    <property type="entry name" value="Periplasmic binding protein-like II"/>
    <property type="match status" value="2"/>
</dbReference>
<name>A0A382CPG1_9ZZZZ</name>
<sequence length="417" mass="43966">MGGNMKKIVVLLSSLIFFSTGINAETLRILAEAGDEATLTRAAAQFEAANPGVTIDASYLGWDDFMATIKLKLADNNPPDLAHGNQGFTVDGTLVQNGLIISLEKYADQYGWKDLFADGALAEFMWSDDGSTWGSGSLFGVSPVAEDVIVFYNKSKLDALGLSVPNSFEDFENALAVSKDAGELPIILGGADGWPIIHVWGIIDGAFVDPNHTRGWIFNPKNFEFNTPSRMDAAKKLADMAAAGYFGSDSLGIGYDDANAMFINGDGVFNLTGTWMTAQLDEGMGDNVGAFAMPTSGGSSVAGGGSFALGWHISSKASNPDLAAKFLAHLMSNDFVDDLMEVGRVPAQAPTIAPTSNLQAEVIASSNALVGANAKTFYTDWATPGMYDVVTQELQKLIGGAASAEEFISAMAAESLN</sequence>